<sequence length="40" mass="4894">MRLHATKGFFYCLNSIQIALFPKESWLKLWKPFLGFWDFI</sequence>
<proteinExistence type="predicted"/>
<keyword evidence="2" id="KW-1185">Reference proteome</keyword>
<name>K8E701_CARML</name>
<gene>
    <name evidence="1" type="ORF">BN424_3231</name>
</gene>
<accession>K8E701</accession>
<organism evidence="1 2">
    <name type="scientific">Carnobacterium maltaromaticum LMA28</name>
    <dbReference type="NCBI Taxonomy" id="1234679"/>
    <lineage>
        <taxon>Bacteria</taxon>
        <taxon>Bacillati</taxon>
        <taxon>Bacillota</taxon>
        <taxon>Bacilli</taxon>
        <taxon>Lactobacillales</taxon>
        <taxon>Carnobacteriaceae</taxon>
        <taxon>Carnobacterium</taxon>
    </lineage>
</organism>
<protein>
    <submittedName>
        <fullName evidence="1">Uncharacterized protein</fullName>
    </submittedName>
</protein>
<dbReference type="HOGENOM" id="CLU_3286777_0_0_9"/>
<dbReference type="Proteomes" id="UP000000212">
    <property type="component" value="Chromosome"/>
</dbReference>
<evidence type="ECO:0000313" key="2">
    <source>
        <dbReference type="Proteomes" id="UP000000212"/>
    </source>
</evidence>
<reference evidence="2" key="1">
    <citation type="journal article" date="2013" name="Genome Announc.">
        <title>Complete Chromosome Sequence of Carnobacterium maltaromaticum LMA 28.</title>
        <authorList>
            <person name="Cailliez-Grimal C."/>
            <person name="Chaillou S."/>
            <person name="Anba-Mondoloni J."/>
            <person name="Loux V."/>
            <person name="Afzal M.I."/>
            <person name="Rahman A."/>
            <person name="Kergourlay G."/>
            <person name="Champomier-Verges M.C."/>
            <person name="Zagorec M."/>
            <person name="Dalgaard P."/>
            <person name="Leisner J.J."/>
            <person name="Prevost H."/>
            <person name="Revol-Junelles A.M."/>
            <person name="Borges F."/>
        </authorList>
    </citation>
    <scope>NUCLEOTIDE SEQUENCE</scope>
    <source>
        <strain evidence="2">LMA28</strain>
    </source>
</reference>
<dbReference type="AlphaFoldDB" id="K8E701"/>
<evidence type="ECO:0000313" key="1">
    <source>
        <dbReference type="EMBL" id="CCO12652.2"/>
    </source>
</evidence>
<dbReference type="KEGG" id="cml:BN424_3231"/>
<dbReference type="EMBL" id="HE999757">
    <property type="protein sequence ID" value="CCO12652.2"/>
    <property type="molecule type" value="Genomic_DNA"/>
</dbReference>